<sequence length="183" mass="20554">MKQPILPLTTLVPLGDLSAGQRTYHLDCNPTDFTAIAERLHVHEVHSIFAQVTVEDKGRTEGIKLEGLIKTTLSQICVISHEPFELSFESHLNLRLIGGEELARLDEAEAYLDPEFDEYDELMGNEIDLAEILIQTISMDIDPYARSIEIEDLEIKSKAISINEGPEKKPNPFAALEKLKNKT</sequence>
<feature type="region of interest" description="Disordered" evidence="1">
    <location>
        <begin position="163"/>
        <end position="183"/>
    </location>
</feature>
<keyword evidence="3" id="KW-1185">Reference proteome</keyword>
<proteinExistence type="predicted"/>
<reference evidence="2" key="1">
    <citation type="submission" date="2023-04" db="EMBL/GenBank/DDBJ databases">
        <title>Complete genome sequence of Temperatibacter marinus.</title>
        <authorList>
            <person name="Rong J.-C."/>
            <person name="Yi M.-L."/>
            <person name="Zhao Q."/>
        </authorList>
    </citation>
    <scope>NUCLEOTIDE SEQUENCE</scope>
    <source>
        <strain evidence="2">NBRC 110045</strain>
    </source>
</reference>
<dbReference type="KEGG" id="tmk:QGN29_11825"/>
<dbReference type="AlphaFoldDB" id="A0AA52HA09"/>
<evidence type="ECO:0000313" key="3">
    <source>
        <dbReference type="Proteomes" id="UP001268683"/>
    </source>
</evidence>
<dbReference type="InterPro" id="IPR003772">
    <property type="entry name" value="YceD"/>
</dbReference>
<dbReference type="Proteomes" id="UP001268683">
    <property type="component" value="Chromosome"/>
</dbReference>
<evidence type="ECO:0000256" key="1">
    <source>
        <dbReference type="SAM" id="MobiDB-lite"/>
    </source>
</evidence>
<protein>
    <submittedName>
        <fullName evidence="2">DUF177 domain-containing protein</fullName>
    </submittedName>
</protein>
<evidence type="ECO:0000313" key="2">
    <source>
        <dbReference type="EMBL" id="WND02240.1"/>
    </source>
</evidence>
<dbReference type="EMBL" id="CP123872">
    <property type="protein sequence ID" value="WND02240.1"/>
    <property type="molecule type" value="Genomic_DNA"/>
</dbReference>
<name>A0AA52HA09_9PROT</name>
<organism evidence="2 3">
    <name type="scientific">Temperatibacter marinus</name>
    <dbReference type="NCBI Taxonomy" id="1456591"/>
    <lineage>
        <taxon>Bacteria</taxon>
        <taxon>Pseudomonadati</taxon>
        <taxon>Pseudomonadota</taxon>
        <taxon>Alphaproteobacteria</taxon>
        <taxon>Kordiimonadales</taxon>
        <taxon>Temperatibacteraceae</taxon>
        <taxon>Temperatibacter</taxon>
    </lineage>
</organism>
<gene>
    <name evidence="2" type="ORF">QGN29_11825</name>
</gene>
<dbReference type="RefSeq" id="WP_310798076.1">
    <property type="nucleotide sequence ID" value="NZ_CP123872.1"/>
</dbReference>
<accession>A0AA52HA09</accession>
<dbReference type="Pfam" id="PF02620">
    <property type="entry name" value="YceD"/>
    <property type="match status" value="1"/>
</dbReference>